<feature type="region of interest" description="Disordered" evidence="1">
    <location>
        <begin position="1"/>
        <end position="35"/>
    </location>
</feature>
<feature type="compositionally biased region" description="Basic residues" evidence="1">
    <location>
        <begin position="19"/>
        <end position="29"/>
    </location>
</feature>
<dbReference type="EMBL" id="JADYXP020000007">
    <property type="protein sequence ID" value="KAL0120198.1"/>
    <property type="molecule type" value="Genomic_DNA"/>
</dbReference>
<proteinExistence type="predicted"/>
<reference evidence="2 3" key="1">
    <citation type="submission" date="2023-03" db="EMBL/GenBank/DDBJ databases">
        <title>High recombination rates correlate with genetic variation in Cardiocondyla obscurior ants.</title>
        <authorList>
            <person name="Errbii M."/>
        </authorList>
    </citation>
    <scope>NUCLEOTIDE SEQUENCE [LARGE SCALE GENOMIC DNA]</scope>
    <source>
        <strain evidence="2">Alpha-2009</strain>
        <tissue evidence="2">Whole body</tissue>
    </source>
</reference>
<protein>
    <submittedName>
        <fullName evidence="2">Uncharacterized protein</fullName>
    </submittedName>
</protein>
<evidence type="ECO:0000313" key="2">
    <source>
        <dbReference type="EMBL" id="KAL0120198.1"/>
    </source>
</evidence>
<organism evidence="2 3">
    <name type="scientific">Cardiocondyla obscurior</name>
    <dbReference type="NCBI Taxonomy" id="286306"/>
    <lineage>
        <taxon>Eukaryota</taxon>
        <taxon>Metazoa</taxon>
        <taxon>Ecdysozoa</taxon>
        <taxon>Arthropoda</taxon>
        <taxon>Hexapoda</taxon>
        <taxon>Insecta</taxon>
        <taxon>Pterygota</taxon>
        <taxon>Neoptera</taxon>
        <taxon>Endopterygota</taxon>
        <taxon>Hymenoptera</taxon>
        <taxon>Apocrita</taxon>
        <taxon>Aculeata</taxon>
        <taxon>Formicoidea</taxon>
        <taxon>Formicidae</taxon>
        <taxon>Myrmicinae</taxon>
        <taxon>Cardiocondyla</taxon>
    </lineage>
</organism>
<name>A0AAW2FXM9_9HYME</name>
<dbReference type="AlphaFoldDB" id="A0AAW2FXM9"/>
<evidence type="ECO:0000256" key="1">
    <source>
        <dbReference type="SAM" id="MobiDB-lite"/>
    </source>
</evidence>
<gene>
    <name evidence="2" type="ORF">PUN28_008091</name>
</gene>
<comment type="caution">
    <text evidence="2">The sequence shown here is derived from an EMBL/GenBank/DDBJ whole genome shotgun (WGS) entry which is preliminary data.</text>
</comment>
<sequence length="95" mass="11041">MRINEQEPNRGGAGGGNGKKCRRKKRPYKRYGEDGKDFEDIVHAPRERERERERDRELWLPLHARRECDLTSLALVKRLASVKGSEKALPEDAKE</sequence>
<evidence type="ECO:0000313" key="3">
    <source>
        <dbReference type="Proteomes" id="UP001430953"/>
    </source>
</evidence>
<keyword evidence="3" id="KW-1185">Reference proteome</keyword>
<dbReference type="Proteomes" id="UP001430953">
    <property type="component" value="Unassembled WGS sequence"/>
</dbReference>
<accession>A0AAW2FXM9</accession>